<dbReference type="InterPro" id="IPR018485">
    <property type="entry name" value="FGGY_C"/>
</dbReference>
<name>A0A1L6RD39_9LACO</name>
<dbReference type="InterPro" id="IPR018484">
    <property type="entry name" value="FGGY_N"/>
</dbReference>
<evidence type="ECO:0000256" key="3">
    <source>
        <dbReference type="ARBA" id="ARBA00022679"/>
    </source>
</evidence>
<dbReference type="GO" id="GO:0005998">
    <property type="term" value="P:xylulose catabolic process"/>
    <property type="evidence" value="ECO:0007669"/>
    <property type="project" value="UniProtKB-UniRule"/>
</dbReference>
<keyword evidence="14" id="KW-1185">Reference proteome</keyword>
<evidence type="ECO:0000256" key="7">
    <source>
        <dbReference type="ARBA" id="ARBA00023277"/>
    </source>
</evidence>
<keyword evidence="3 8" id="KW-0808">Transferase</keyword>
<dbReference type="InterPro" id="IPR043129">
    <property type="entry name" value="ATPase_NBD"/>
</dbReference>
<dbReference type="InterPro" id="IPR000577">
    <property type="entry name" value="Carb_kinase_FGGY"/>
</dbReference>
<keyword evidence="2 8" id="KW-0859">Xylose metabolism</keyword>
<evidence type="ECO:0000313" key="14">
    <source>
        <dbReference type="Proteomes" id="UP000185473"/>
    </source>
</evidence>
<gene>
    <name evidence="8 10" type="primary">xylB</name>
    <name evidence="13" type="ORF">FOL01_1628</name>
</gene>
<keyword evidence="4 8" id="KW-0547">Nucleotide-binding</keyword>
<dbReference type="InterPro" id="IPR018483">
    <property type="entry name" value="Carb_kinase_FGGY_CS"/>
</dbReference>
<keyword evidence="7 8" id="KW-0119">Carbohydrate metabolism</keyword>
<accession>A0A1L6RD39</accession>
<dbReference type="PIRSF" id="PIRSF000538">
    <property type="entry name" value="GlpK"/>
    <property type="match status" value="1"/>
</dbReference>
<keyword evidence="5 8" id="KW-0418">Kinase</keyword>
<reference evidence="13 14" key="1">
    <citation type="submission" date="2016-02" db="EMBL/GenBank/DDBJ databases">
        <title>Complete Genome Sequence of Weissella jogaejeotgali FOL01.</title>
        <authorList>
            <person name="Lee J.-H."/>
            <person name="Ku H.-J."/>
        </authorList>
    </citation>
    <scope>NUCLEOTIDE SEQUENCE [LARGE SCALE GENOMIC DNA]</scope>
    <source>
        <strain evidence="13 14">FOL01</strain>
    </source>
</reference>
<dbReference type="EMBL" id="CP014332">
    <property type="protein sequence ID" value="APS42487.1"/>
    <property type="molecule type" value="Genomic_DNA"/>
</dbReference>
<evidence type="ECO:0000256" key="2">
    <source>
        <dbReference type="ARBA" id="ARBA00022629"/>
    </source>
</evidence>
<dbReference type="InterPro" id="IPR050406">
    <property type="entry name" value="FGGY_Carb_Kinase"/>
</dbReference>
<dbReference type="Pfam" id="PF02782">
    <property type="entry name" value="FGGY_C"/>
    <property type="match status" value="1"/>
</dbReference>
<feature type="binding site" evidence="8">
    <location>
        <begin position="83"/>
        <end position="84"/>
    </location>
    <ligand>
        <name>substrate</name>
    </ligand>
</feature>
<protein>
    <recommendedName>
        <fullName evidence="8 10">Xylulose kinase</fullName>
        <shortName evidence="8 10">Xylulokinase</shortName>
        <ecNumber evidence="8 10">2.7.1.17</ecNumber>
    </recommendedName>
</protein>
<dbReference type="OrthoDB" id="9805576at2"/>
<dbReference type="RefSeq" id="WP_075270227.1">
    <property type="nucleotide sequence ID" value="NZ_CP014332.1"/>
</dbReference>
<keyword evidence="6 8" id="KW-0067">ATP-binding</keyword>
<dbReference type="CDD" id="cd07808">
    <property type="entry name" value="ASKHA_NBD_FGGY_EcXK-like"/>
    <property type="match status" value="1"/>
</dbReference>
<dbReference type="Gene3D" id="3.30.420.40">
    <property type="match status" value="2"/>
</dbReference>
<dbReference type="PANTHER" id="PTHR43095">
    <property type="entry name" value="SUGAR KINASE"/>
    <property type="match status" value="1"/>
</dbReference>
<dbReference type="GO" id="GO:0005524">
    <property type="term" value="F:ATP binding"/>
    <property type="evidence" value="ECO:0007669"/>
    <property type="project" value="UniProtKB-UniRule"/>
</dbReference>
<dbReference type="STRING" id="1631871.FOL01_1628"/>
<feature type="active site" description="Proton acceptor" evidence="8">
    <location>
        <position position="241"/>
    </location>
</feature>
<evidence type="ECO:0000259" key="11">
    <source>
        <dbReference type="Pfam" id="PF00370"/>
    </source>
</evidence>
<dbReference type="PANTHER" id="PTHR43095:SF5">
    <property type="entry name" value="XYLULOSE KINASE"/>
    <property type="match status" value="1"/>
</dbReference>
<comment type="catalytic activity">
    <reaction evidence="8 10">
        <text>D-xylulose + ATP = D-xylulose 5-phosphate + ADP + H(+)</text>
        <dbReference type="Rhea" id="RHEA:10964"/>
        <dbReference type="ChEBI" id="CHEBI:15378"/>
        <dbReference type="ChEBI" id="CHEBI:17140"/>
        <dbReference type="ChEBI" id="CHEBI:30616"/>
        <dbReference type="ChEBI" id="CHEBI:57737"/>
        <dbReference type="ChEBI" id="CHEBI:456216"/>
        <dbReference type="EC" id="2.7.1.17"/>
    </reaction>
</comment>
<evidence type="ECO:0000256" key="9">
    <source>
        <dbReference type="RuleBase" id="RU003733"/>
    </source>
</evidence>
<dbReference type="AlphaFoldDB" id="A0A1L6RD39"/>
<proteinExistence type="inferred from homology"/>
<evidence type="ECO:0000256" key="6">
    <source>
        <dbReference type="ARBA" id="ARBA00022840"/>
    </source>
</evidence>
<dbReference type="EC" id="2.7.1.17" evidence="8 10"/>
<dbReference type="KEGG" id="wjo:FOL01_1628"/>
<dbReference type="NCBIfam" id="TIGR01312">
    <property type="entry name" value="XylB"/>
    <property type="match status" value="1"/>
</dbReference>
<dbReference type="GO" id="GO:0042732">
    <property type="term" value="P:D-xylose metabolic process"/>
    <property type="evidence" value="ECO:0007669"/>
    <property type="project" value="UniProtKB-KW"/>
</dbReference>
<evidence type="ECO:0000256" key="5">
    <source>
        <dbReference type="ARBA" id="ARBA00022777"/>
    </source>
</evidence>
<dbReference type="Proteomes" id="UP000185473">
    <property type="component" value="Chromosome"/>
</dbReference>
<comment type="function">
    <text evidence="8">Catalyzes the phosphorylation of D-xylulose to D-xylulose 5-phosphate.</text>
</comment>
<dbReference type="HAMAP" id="MF_02220">
    <property type="entry name" value="XylB"/>
    <property type="match status" value="1"/>
</dbReference>
<dbReference type="InterPro" id="IPR006000">
    <property type="entry name" value="Xylulokinase"/>
</dbReference>
<evidence type="ECO:0000259" key="12">
    <source>
        <dbReference type="Pfam" id="PF02782"/>
    </source>
</evidence>
<evidence type="ECO:0000256" key="1">
    <source>
        <dbReference type="ARBA" id="ARBA00009156"/>
    </source>
</evidence>
<feature type="domain" description="Carbohydrate kinase FGGY C-terminal" evidence="12">
    <location>
        <begin position="258"/>
        <end position="440"/>
    </location>
</feature>
<sequence>MTKEVVLGVDLGTSAVKVSAVDRQGTIVAQEAYDYPLSQPAPGYSEQNPEEWVSGTTVAIVRLILNDHLKAEQIKGISFSGQMHGLVTLDKAGKIIRPAILWNDTRVSKQTRKINEQMGDEFINITRNRAQEGFTLPAILWLKENEPETFSRIDKIVTPKDYLRYRMTGKLQMEISDAAGTVALDVAAGTWSKRVQEVFDLPANMFPEIIQSIDNVGSISDAYAEFSGLTTETQVIGGAADNAAGAVGSAILQPNMVMSSIGTSGVVLKYEDTADVNYQGKVTFFNHAIPNKFYSMGVTLAAGYSLSWFKKNFASEISFDEMVDSAKSSTIGANGLLFTPYIVGERGDGDIRGAFIGVDGTQTRADFVRSVLEGIIYSFKDLFEIYEAAGTSFDTVVAIGGGAKSSLWLQIQADIFNTKVVALQNEQGPGMGAAILAAVGLGWFDSVQEAANKFTSFGETYEPVPENVAQYREYYELYKKIYGQTAELSHDLLALRRK</sequence>
<evidence type="ECO:0000256" key="10">
    <source>
        <dbReference type="RuleBase" id="RU364073"/>
    </source>
</evidence>
<evidence type="ECO:0000313" key="13">
    <source>
        <dbReference type="EMBL" id="APS42487.1"/>
    </source>
</evidence>
<evidence type="ECO:0000256" key="8">
    <source>
        <dbReference type="HAMAP-Rule" id="MF_02220"/>
    </source>
</evidence>
<organism evidence="13 14">
    <name type="scientific">Weissella jogaejeotgali</name>
    <dbReference type="NCBI Taxonomy" id="1631871"/>
    <lineage>
        <taxon>Bacteria</taxon>
        <taxon>Bacillati</taxon>
        <taxon>Bacillota</taxon>
        <taxon>Bacilli</taxon>
        <taxon>Lactobacillales</taxon>
        <taxon>Lactobacillaceae</taxon>
        <taxon>Weissella</taxon>
    </lineage>
</organism>
<feature type="site" description="Important for activity" evidence="8">
    <location>
        <position position="10"/>
    </location>
</feature>
<dbReference type="SUPFAM" id="SSF53067">
    <property type="entry name" value="Actin-like ATPase domain"/>
    <property type="match status" value="2"/>
</dbReference>
<dbReference type="PROSITE" id="PS00445">
    <property type="entry name" value="FGGY_KINASES_2"/>
    <property type="match status" value="1"/>
</dbReference>
<evidence type="ECO:0000256" key="4">
    <source>
        <dbReference type="ARBA" id="ARBA00022741"/>
    </source>
</evidence>
<dbReference type="Pfam" id="PF00370">
    <property type="entry name" value="FGGY_N"/>
    <property type="match status" value="1"/>
</dbReference>
<comment type="similarity">
    <text evidence="1 8 9">Belongs to the FGGY kinase family.</text>
</comment>
<feature type="domain" description="Carbohydrate kinase FGGY N-terminal" evidence="11">
    <location>
        <begin position="5"/>
        <end position="248"/>
    </location>
</feature>
<dbReference type="GO" id="GO:0004856">
    <property type="term" value="F:D-xylulokinase activity"/>
    <property type="evidence" value="ECO:0007669"/>
    <property type="project" value="UniProtKB-UniRule"/>
</dbReference>